<sequence>MWLQTKKGLGYEDDSDNGPFLDPKDIADYLKSGIFESVGKWSNKRIRWYLERGGEVDI</sequence>
<reference evidence="1" key="1">
    <citation type="submission" date="2013-01" db="EMBL/GenBank/DDBJ databases">
        <title>Genome assembly of Mariniradius saccharolyticus AK6.</title>
        <authorList>
            <person name="Vaidya B."/>
            <person name="Khatri I."/>
            <person name="Tanuku N.R.S."/>
            <person name="Subramanian S."/>
            <person name="Pinnaka A."/>
        </authorList>
    </citation>
    <scope>NUCLEOTIDE SEQUENCE [LARGE SCALE GENOMIC DNA]</scope>
    <source>
        <strain evidence="1">AK6</strain>
    </source>
</reference>
<protein>
    <submittedName>
        <fullName evidence="1">Uncharacterized protein</fullName>
    </submittedName>
</protein>
<dbReference type="Proteomes" id="UP000010953">
    <property type="component" value="Unassembled WGS sequence"/>
</dbReference>
<name>M7X840_9BACT</name>
<dbReference type="EMBL" id="AMZY02000020">
    <property type="protein sequence ID" value="EMS31164.1"/>
    <property type="molecule type" value="Genomic_DNA"/>
</dbReference>
<proteinExistence type="predicted"/>
<dbReference type="AlphaFoldDB" id="M7X840"/>
<comment type="caution">
    <text evidence="1">The sequence shown here is derived from an EMBL/GenBank/DDBJ whole genome shotgun (WGS) entry which is preliminary data.</text>
</comment>
<dbReference type="STRING" id="1239962.C943_02311"/>
<organism evidence="1 2">
    <name type="scientific">Mariniradius saccharolyticus AK6</name>
    <dbReference type="NCBI Taxonomy" id="1239962"/>
    <lineage>
        <taxon>Bacteria</taxon>
        <taxon>Pseudomonadati</taxon>
        <taxon>Bacteroidota</taxon>
        <taxon>Cytophagia</taxon>
        <taxon>Cytophagales</taxon>
        <taxon>Cyclobacteriaceae</taxon>
        <taxon>Mariniradius</taxon>
    </lineage>
</organism>
<evidence type="ECO:0000313" key="1">
    <source>
        <dbReference type="EMBL" id="EMS31164.1"/>
    </source>
</evidence>
<keyword evidence="2" id="KW-1185">Reference proteome</keyword>
<gene>
    <name evidence="1" type="ORF">C943_02311</name>
</gene>
<accession>M7X840</accession>
<dbReference type="InParanoid" id="M7X840"/>
<evidence type="ECO:0000313" key="2">
    <source>
        <dbReference type="Proteomes" id="UP000010953"/>
    </source>
</evidence>